<dbReference type="RefSeq" id="WP_044227471.1">
    <property type="nucleotide sequence ID" value="NZ_JBKAGJ010000003.1"/>
</dbReference>
<dbReference type="SUPFAM" id="SSF103647">
    <property type="entry name" value="TSP type-3 repeat"/>
    <property type="match status" value="1"/>
</dbReference>
<dbReference type="Pfam" id="PF19573">
    <property type="entry name" value="DUF6089"/>
    <property type="match status" value="1"/>
</dbReference>
<evidence type="ECO:0000256" key="1">
    <source>
        <dbReference type="ARBA" id="ARBA00022729"/>
    </source>
</evidence>
<proteinExistence type="predicted"/>
<dbReference type="InterPro" id="IPR045743">
    <property type="entry name" value="DUF6089"/>
</dbReference>
<feature type="chain" id="PRO_5001939688" description="DUF6089 domain-containing protein" evidence="3">
    <location>
        <begin position="22"/>
        <end position="409"/>
    </location>
</feature>
<comment type="caution">
    <text evidence="5">The sequence shown here is derived from an EMBL/GenBank/DDBJ whole genome shotgun (WGS) entry which is preliminary data.</text>
</comment>
<name>A0A098S0B9_9BACT</name>
<feature type="signal peptide" evidence="3">
    <location>
        <begin position="1"/>
        <end position="21"/>
    </location>
</feature>
<dbReference type="GO" id="GO:0007155">
    <property type="term" value="P:cell adhesion"/>
    <property type="evidence" value="ECO:0007669"/>
    <property type="project" value="InterPro"/>
</dbReference>
<dbReference type="STRING" id="1524460.IX84_26070"/>
<reference evidence="5 6" key="1">
    <citation type="journal article" date="2014" name="Int. J. Syst. Evol. Microbiol.">
        <title>Phaeodactylibacter xiamenensis gen. nov., sp. nov., a member of the family Saprospiraceae isolated from the marine alga Phaeodactylum tricornutum.</title>
        <authorList>
            <person name="Chen Z.Jr."/>
            <person name="Lei X."/>
            <person name="Lai Q."/>
            <person name="Li Y."/>
            <person name="Zhang B."/>
            <person name="Zhang J."/>
            <person name="Zhang H."/>
            <person name="Yang L."/>
            <person name="Zheng W."/>
            <person name="Tian Y."/>
            <person name="Yu Z."/>
            <person name="Xu H.Jr."/>
            <person name="Zheng T."/>
        </authorList>
    </citation>
    <scope>NUCLEOTIDE SEQUENCE [LARGE SCALE GENOMIC DNA]</scope>
    <source>
        <strain evidence="5 6">KD52</strain>
    </source>
</reference>
<evidence type="ECO:0000313" key="6">
    <source>
        <dbReference type="Proteomes" id="UP000029736"/>
    </source>
</evidence>
<accession>A0A098S0B9</accession>
<feature type="compositionally biased region" description="Polar residues" evidence="2">
    <location>
        <begin position="299"/>
        <end position="310"/>
    </location>
</feature>
<gene>
    <name evidence="5" type="ORF">IX84_26070</name>
</gene>
<dbReference type="GO" id="GO:0005509">
    <property type="term" value="F:calcium ion binding"/>
    <property type="evidence" value="ECO:0007669"/>
    <property type="project" value="InterPro"/>
</dbReference>
<evidence type="ECO:0000256" key="3">
    <source>
        <dbReference type="SAM" id="SignalP"/>
    </source>
</evidence>
<organism evidence="5 6">
    <name type="scientific">Phaeodactylibacter xiamenensis</name>
    <dbReference type="NCBI Taxonomy" id="1524460"/>
    <lineage>
        <taxon>Bacteria</taxon>
        <taxon>Pseudomonadati</taxon>
        <taxon>Bacteroidota</taxon>
        <taxon>Saprospiria</taxon>
        <taxon>Saprospirales</taxon>
        <taxon>Haliscomenobacteraceae</taxon>
        <taxon>Phaeodactylibacter</taxon>
    </lineage>
</organism>
<sequence length="409" mass="44717">MRLHTIYFTALAVLLLGQMQAQPAKWEGGFLAGLSGYQGELTETIFPELDETGGLYGFLARYHLHPEWAIRTHLTYTELSGVDLPRFTNRNYSFQSSIGTAALAVEWEPFGQRRYPGPRQFKRIFSPYLYIGGGWAGYTAEAKFDRANTEFKSEEIAKDQAEGYPKHAFLLPVGVGLKADVTRSMVVGFEFGTATAFSDYLDGISEAGNPATPDWLPTGALTVTFRLLPKDQDKDGIADEEDNCPKIKGNWSAFGCPDEDGDGVEDLEDLCLGEPGPRNLNGCPDTDLDGIADREDRCPNTQGSKQTQGCPDSDSDGLADLDDHCPKLSGSLGRLGCPVLDTDADGELTDEPVVCQGSVETEQLKSLDEAYKPLFEWLKQLRIPAKKPLPENLTVPAITPSPATGVFNF</sequence>
<keyword evidence="1 3" id="KW-0732">Signal</keyword>
<dbReference type="AlphaFoldDB" id="A0A098S0B9"/>
<dbReference type="InterPro" id="IPR003367">
    <property type="entry name" value="Thrombospondin_3-like_rpt"/>
</dbReference>
<dbReference type="InterPro" id="IPR028974">
    <property type="entry name" value="TSP_type-3_rpt"/>
</dbReference>
<dbReference type="SUPFAM" id="SSF56925">
    <property type="entry name" value="OMPA-like"/>
    <property type="match status" value="1"/>
</dbReference>
<dbReference type="Proteomes" id="UP000029736">
    <property type="component" value="Unassembled WGS sequence"/>
</dbReference>
<evidence type="ECO:0000256" key="2">
    <source>
        <dbReference type="SAM" id="MobiDB-lite"/>
    </source>
</evidence>
<evidence type="ECO:0000313" key="5">
    <source>
        <dbReference type="EMBL" id="KGE85576.1"/>
    </source>
</evidence>
<dbReference type="InterPro" id="IPR011250">
    <property type="entry name" value="OMP/PagP_B-barrel"/>
</dbReference>
<keyword evidence="6" id="KW-1185">Reference proteome</keyword>
<dbReference type="EMBL" id="JPOS01000084">
    <property type="protein sequence ID" value="KGE85576.1"/>
    <property type="molecule type" value="Genomic_DNA"/>
</dbReference>
<feature type="region of interest" description="Disordered" evidence="2">
    <location>
        <begin position="276"/>
        <end position="322"/>
    </location>
</feature>
<evidence type="ECO:0000259" key="4">
    <source>
        <dbReference type="Pfam" id="PF19573"/>
    </source>
</evidence>
<feature type="domain" description="DUF6089" evidence="4">
    <location>
        <begin position="9"/>
        <end position="205"/>
    </location>
</feature>
<dbReference type="Pfam" id="PF02412">
    <property type="entry name" value="TSP_3"/>
    <property type="match status" value="1"/>
</dbReference>
<dbReference type="Gene3D" id="4.10.1080.10">
    <property type="entry name" value="TSP type-3 repeat"/>
    <property type="match status" value="1"/>
</dbReference>
<dbReference type="OrthoDB" id="1522982at2"/>
<protein>
    <recommendedName>
        <fullName evidence="4">DUF6089 domain-containing protein</fullName>
    </recommendedName>
</protein>